<evidence type="ECO:0000256" key="5">
    <source>
        <dbReference type="ARBA" id="ARBA00023136"/>
    </source>
</evidence>
<dbReference type="InterPro" id="IPR010432">
    <property type="entry name" value="RDD"/>
</dbReference>
<keyword evidence="5 6" id="KW-0472">Membrane</keyword>
<feature type="transmembrane region" description="Helical" evidence="6">
    <location>
        <begin position="78"/>
        <end position="100"/>
    </location>
</feature>
<feature type="domain" description="RDD" evidence="7">
    <location>
        <begin position="16"/>
        <end position="175"/>
    </location>
</feature>
<name>A0ABS3W2E5_MICEH</name>
<keyword evidence="9" id="KW-1185">Reference proteome</keyword>
<accession>A0ABS3W2E5</accession>
<dbReference type="EMBL" id="WVUH01000704">
    <property type="protein sequence ID" value="MBO4210952.1"/>
    <property type="molecule type" value="Genomic_DNA"/>
</dbReference>
<reference evidence="8 9" key="1">
    <citation type="submission" date="2019-12" db="EMBL/GenBank/DDBJ databases">
        <title>Whole genome sequencing of endophytic Actinobacterium Micromonospora sp. MPMI6T.</title>
        <authorList>
            <person name="Evv R."/>
            <person name="Podile A.R."/>
        </authorList>
    </citation>
    <scope>NUCLEOTIDE SEQUENCE [LARGE SCALE GENOMIC DNA]</scope>
    <source>
        <strain evidence="8 9">MPMI6</strain>
    </source>
</reference>
<evidence type="ECO:0000256" key="4">
    <source>
        <dbReference type="ARBA" id="ARBA00022989"/>
    </source>
</evidence>
<comment type="subcellular location">
    <subcellularLocation>
        <location evidence="1">Cell membrane</location>
        <topology evidence="1">Multi-pass membrane protein</topology>
    </subcellularLocation>
</comment>
<protein>
    <submittedName>
        <fullName evidence="8">RDD family protein</fullName>
    </submittedName>
</protein>
<dbReference type="Proteomes" id="UP000823521">
    <property type="component" value="Unassembled WGS sequence"/>
</dbReference>
<dbReference type="PANTHER" id="PTHR36115">
    <property type="entry name" value="PROLINE-RICH ANTIGEN HOMOLOG-RELATED"/>
    <property type="match status" value="1"/>
</dbReference>
<dbReference type="PANTHER" id="PTHR36115:SF4">
    <property type="entry name" value="MEMBRANE PROTEIN"/>
    <property type="match status" value="1"/>
</dbReference>
<gene>
    <name evidence="8" type="ORF">GSF22_33920</name>
</gene>
<keyword evidence="3 6" id="KW-0812">Transmembrane</keyword>
<proteinExistence type="predicted"/>
<evidence type="ECO:0000256" key="2">
    <source>
        <dbReference type="ARBA" id="ARBA00022475"/>
    </source>
</evidence>
<organism evidence="8 9">
    <name type="scientific">Micromonospora echinofusca</name>
    <dbReference type="NCBI Taxonomy" id="47858"/>
    <lineage>
        <taxon>Bacteria</taxon>
        <taxon>Bacillati</taxon>
        <taxon>Actinomycetota</taxon>
        <taxon>Actinomycetes</taxon>
        <taxon>Micromonosporales</taxon>
        <taxon>Micromonosporaceae</taxon>
        <taxon>Micromonospora</taxon>
    </lineage>
</organism>
<sequence length="184" mass="20310">MRPPPPPPTAPGGRPLASFADRLLAHLIDAGIWSVVAVVLFLPAFGLLYYNFLSDVYPDGLGQPGAAPLDPATVFADFVVPLLLLEAGLIVVMLLLYYVYYVEIMFRSGQTVGKRAMKIRVEPLDPTVPLTRGLAFRRYTVQFLAGMVVPGLNLLDGLWQLWDKPHQQCLHDRFARTVVVKVPG</sequence>
<dbReference type="InterPro" id="IPR051791">
    <property type="entry name" value="Pra-immunoreactive"/>
</dbReference>
<evidence type="ECO:0000256" key="3">
    <source>
        <dbReference type="ARBA" id="ARBA00022692"/>
    </source>
</evidence>
<evidence type="ECO:0000256" key="1">
    <source>
        <dbReference type="ARBA" id="ARBA00004651"/>
    </source>
</evidence>
<evidence type="ECO:0000313" key="8">
    <source>
        <dbReference type="EMBL" id="MBO4210952.1"/>
    </source>
</evidence>
<keyword evidence="2" id="KW-1003">Cell membrane</keyword>
<dbReference type="Pfam" id="PF06271">
    <property type="entry name" value="RDD"/>
    <property type="match status" value="1"/>
</dbReference>
<keyword evidence="4 6" id="KW-1133">Transmembrane helix</keyword>
<evidence type="ECO:0000259" key="7">
    <source>
        <dbReference type="Pfam" id="PF06271"/>
    </source>
</evidence>
<feature type="transmembrane region" description="Helical" evidence="6">
    <location>
        <begin position="32"/>
        <end position="52"/>
    </location>
</feature>
<comment type="caution">
    <text evidence="8">The sequence shown here is derived from an EMBL/GenBank/DDBJ whole genome shotgun (WGS) entry which is preliminary data.</text>
</comment>
<evidence type="ECO:0000256" key="6">
    <source>
        <dbReference type="SAM" id="Phobius"/>
    </source>
</evidence>
<evidence type="ECO:0000313" key="9">
    <source>
        <dbReference type="Proteomes" id="UP000823521"/>
    </source>
</evidence>